<name>A0AAE1NIC8_9EUCA</name>
<evidence type="ECO:0000256" key="14">
    <source>
        <dbReference type="ARBA" id="ARBA00023305"/>
    </source>
</evidence>
<dbReference type="GO" id="GO:0016020">
    <property type="term" value="C:membrane"/>
    <property type="evidence" value="ECO:0007669"/>
    <property type="project" value="UniProtKB-SubCell"/>
</dbReference>
<dbReference type="InterPro" id="IPR050125">
    <property type="entry name" value="GPCR_opsins"/>
</dbReference>
<evidence type="ECO:0000256" key="6">
    <source>
        <dbReference type="ARBA" id="ARBA00022925"/>
    </source>
</evidence>
<evidence type="ECO:0000256" key="1">
    <source>
        <dbReference type="ARBA" id="ARBA00004141"/>
    </source>
</evidence>
<evidence type="ECO:0000256" key="8">
    <source>
        <dbReference type="ARBA" id="ARBA00022991"/>
    </source>
</evidence>
<evidence type="ECO:0000256" key="12">
    <source>
        <dbReference type="ARBA" id="ARBA00023170"/>
    </source>
</evidence>
<keyword evidence="6 15" id="KW-0681">Retinal protein</keyword>
<dbReference type="PRINTS" id="PR00578">
    <property type="entry name" value="OPSINLTRLEYE"/>
</dbReference>
<keyword evidence="11" id="KW-1015">Disulfide bond</keyword>
<keyword evidence="5 15" id="KW-0812">Transmembrane</keyword>
<comment type="caution">
    <text evidence="15">Lacks conserved residue(s) required for the propagation of feature annotation.</text>
</comment>
<evidence type="ECO:0000256" key="16">
    <source>
        <dbReference type="SAM" id="MobiDB-lite"/>
    </source>
</evidence>
<dbReference type="Proteomes" id="UP001292094">
    <property type="component" value="Unassembled WGS sequence"/>
</dbReference>
<evidence type="ECO:0000256" key="9">
    <source>
        <dbReference type="ARBA" id="ARBA00023040"/>
    </source>
</evidence>
<keyword evidence="9 15" id="KW-0297">G-protein coupled receptor</keyword>
<proteinExistence type="inferred from homology"/>
<feature type="domain" description="G-protein coupled receptors family 1 profile" evidence="17">
    <location>
        <begin position="76"/>
        <end position="339"/>
    </location>
</feature>
<dbReference type="InterPro" id="IPR001760">
    <property type="entry name" value="Opsin"/>
</dbReference>
<comment type="caution">
    <text evidence="18">The sequence shown here is derived from an EMBL/GenBank/DDBJ whole genome shotgun (WGS) entry which is preliminary data.</text>
</comment>
<keyword evidence="2 15" id="KW-0600">Photoreceptor protein</keyword>
<dbReference type="PANTHER" id="PTHR24240">
    <property type="entry name" value="OPSIN"/>
    <property type="match status" value="1"/>
</dbReference>
<keyword evidence="4 15" id="KW-0716">Sensory transduction</keyword>
<gene>
    <name evidence="18" type="ORF">Pmani_036477</name>
</gene>
<evidence type="ECO:0000313" key="19">
    <source>
        <dbReference type="Proteomes" id="UP001292094"/>
    </source>
</evidence>
<comment type="similarity">
    <text evidence="15">Belongs to the G-protein coupled receptor 1 family. Opsin subfamily.</text>
</comment>
<dbReference type="GO" id="GO:0009881">
    <property type="term" value="F:photoreceptor activity"/>
    <property type="evidence" value="ECO:0007669"/>
    <property type="project" value="UniProtKB-KW"/>
</dbReference>
<dbReference type="PROSITE" id="PS00237">
    <property type="entry name" value="G_PROTEIN_RECEP_F1_1"/>
    <property type="match status" value="1"/>
</dbReference>
<protein>
    <recommendedName>
        <fullName evidence="17">G-protein coupled receptors family 1 profile domain-containing protein</fullName>
    </recommendedName>
</protein>
<feature type="transmembrane region" description="Helical" evidence="15">
    <location>
        <begin position="175"/>
        <end position="196"/>
    </location>
</feature>
<evidence type="ECO:0000256" key="2">
    <source>
        <dbReference type="ARBA" id="ARBA00022543"/>
    </source>
</evidence>
<dbReference type="Gene3D" id="1.20.1070.10">
    <property type="entry name" value="Rhodopsin 7-helix transmembrane proteins"/>
    <property type="match status" value="1"/>
</dbReference>
<dbReference type="InterPro" id="IPR000276">
    <property type="entry name" value="GPCR_Rhodpsn"/>
</dbReference>
<dbReference type="GO" id="GO:0007602">
    <property type="term" value="P:phototransduction"/>
    <property type="evidence" value="ECO:0007669"/>
    <property type="project" value="UniProtKB-KW"/>
</dbReference>
<keyword evidence="3" id="KW-0597">Phosphoprotein</keyword>
<evidence type="ECO:0000313" key="18">
    <source>
        <dbReference type="EMBL" id="KAK4290634.1"/>
    </source>
</evidence>
<dbReference type="PROSITE" id="PS00238">
    <property type="entry name" value="OPSIN"/>
    <property type="match status" value="1"/>
</dbReference>
<evidence type="ECO:0000256" key="3">
    <source>
        <dbReference type="ARBA" id="ARBA00022553"/>
    </source>
</evidence>
<evidence type="ECO:0000256" key="5">
    <source>
        <dbReference type="ARBA" id="ARBA00022692"/>
    </source>
</evidence>
<evidence type="ECO:0000256" key="4">
    <source>
        <dbReference type="ARBA" id="ARBA00022606"/>
    </source>
</evidence>
<evidence type="ECO:0000256" key="7">
    <source>
        <dbReference type="ARBA" id="ARBA00022989"/>
    </source>
</evidence>
<comment type="subcellular location">
    <subcellularLocation>
        <location evidence="1 15">Membrane</location>
        <topology evidence="1 15">Multi-pass membrane protein</topology>
    </subcellularLocation>
</comment>
<evidence type="ECO:0000256" key="11">
    <source>
        <dbReference type="ARBA" id="ARBA00023157"/>
    </source>
</evidence>
<feature type="transmembrane region" description="Helical" evidence="15">
    <location>
        <begin position="224"/>
        <end position="247"/>
    </location>
</feature>
<dbReference type="PRINTS" id="PR00238">
    <property type="entry name" value="OPSIN"/>
</dbReference>
<feature type="region of interest" description="Disordered" evidence="16">
    <location>
        <begin position="362"/>
        <end position="381"/>
    </location>
</feature>
<keyword evidence="19" id="KW-1185">Reference proteome</keyword>
<evidence type="ECO:0000256" key="13">
    <source>
        <dbReference type="ARBA" id="ARBA00023224"/>
    </source>
</evidence>
<sequence>MESFGAPTFEAYSRSSGDSYTTYTNPYGNTTVVDTVREEMLPLIDAHWYQFPPLNPMWYNLVCFFNVVTATLSITGNATVVYIFSCTKSLRTPSNYYVISLAVSDFTMMFCMCPPLVINSYYQTWVWGPTNCWIYAAIGSLTGTVSITCMCLITSDRYNVIVRGIGGTPLTSGRALINVFLAWIMSAFWTFIPFFGWGRYVPEGNMCACGTDYFSMDINNLSYVHVYTLWCYVLPFIYICAAYFYIVKCVHDHEKQMKEQAKKMGVKSLRSDKEAMKKSSDCKLAKVALMTISLWFMAWTPYTIINMAGFWSPSIVTPLFSIWGSVFAKANTIYNPIVYAISHPKYKAALHAKMPFLQCQGDSSAVEDDSKSTSTTAEEKA</sequence>
<feature type="transmembrane region" description="Helical" evidence="15">
    <location>
        <begin position="58"/>
        <end position="84"/>
    </location>
</feature>
<dbReference type="GO" id="GO:0007601">
    <property type="term" value="P:visual perception"/>
    <property type="evidence" value="ECO:0007669"/>
    <property type="project" value="UniProtKB-KW"/>
</dbReference>
<keyword evidence="12 15" id="KW-0675">Receptor</keyword>
<dbReference type="PROSITE" id="PS50262">
    <property type="entry name" value="G_PROTEIN_RECEP_F1_2"/>
    <property type="match status" value="1"/>
</dbReference>
<feature type="compositionally biased region" description="Polar residues" evidence="16">
    <location>
        <begin position="372"/>
        <end position="381"/>
    </location>
</feature>
<accession>A0AAE1NIC8</accession>
<dbReference type="InterPro" id="IPR017452">
    <property type="entry name" value="GPCR_Rhodpsn_7TM"/>
</dbReference>
<keyword evidence="13 15" id="KW-0807">Transducer</keyword>
<dbReference type="EMBL" id="JAWZYT010005412">
    <property type="protein sequence ID" value="KAK4290634.1"/>
    <property type="molecule type" value="Genomic_DNA"/>
</dbReference>
<dbReference type="GO" id="GO:0004930">
    <property type="term" value="F:G protein-coupled receptor activity"/>
    <property type="evidence" value="ECO:0007669"/>
    <property type="project" value="UniProtKB-KW"/>
</dbReference>
<dbReference type="InterPro" id="IPR001391">
    <property type="entry name" value="Opsin_lateye"/>
</dbReference>
<organism evidence="18 19">
    <name type="scientific">Petrolisthes manimaculis</name>
    <dbReference type="NCBI Taxonomy" id="1843537"/>
    <lineage>
        <taxon>Eukaryota</taxon>
        <taxon>Metazoa</taxon>
        <taxon>Ecdysozoa</taxon>
        <taxon>Arthropoda</taxon>
        <taxon>Crustacea</taxon>
        <taxon>Multicrustacea</taxon>
        <taxon>Malacostraca</taxon>
        <taxon>Eumalacostraca</taxon>
        <taxon>Eucarida</taxon>
        <taxon>Decapoda</taxon>
        <taxon>Pleocyemata</taxon>
        <taxon>Anomura</taxon>
        <taxon>Galatheoidea</taxon>
        <taxon>Porcellanidae</taxon>
        <taxon>Petrolisthes</taxon>
    </lineage>
</organism>
<evidence type="ECO:0000259" key="17">
    <source>
        <dbReference type="PROSITE" id="PS50262"/>
    </source>
</evidence>
<reference evidence="18" key="1">
    <citation type="submission" date="2023-11" db="EMBL/GenBank/DDBJ databases">
        <title>Genome assemblies of two species of porcelain crab, Petrolisthes cinctipes and Petrolisthes manimaculis (Anomura: Porcellanidae).</title>
        <authorList>
            <person name="Angst P."/>
        </authorList>
    </citation>
    <scope>NUCLEOTIDE SEQUENCE</scope>
    <source>
        <strain evidence="18">PB745_02</strain>
        <tissue evidence="18">Gill</tissue>
    </source>
</reference>
<dbReference type="Pfam" id="PF00001">
    <property type="entry name" value="7tm_1"/>
    <property type="match status" value="1"/>
</dbReference>
<keyword evidence="8 15" id="KW-0157">Chromophore</keyword>
<evidence type="ECO:0000256" key="15">
    <source>
        <dbReference type="RuleBase" id="RU004951"/>
    </source>
</evidence>
<evidence type="ECO:0000256" key="10">
    <source>
        <dbReference type="ARBA" id="ARBA00023136"/>
    </source>
</evidence>
<dbReference type="AlphaFoldDB" id="A0AAE1NIC8"/>
<feature type="transmembrane region" description="Helical" evidence="15">
    <location>
        <begin position="284"/>
        <end position="304"/>
    </location>
</feature>
<feature type="transmembrane region" description="Helical" evidence="15">
    <location>
        <begin position="133"/>
        <end position="154"/>
    </location>
</feature>
<dbReference type="InterPro" id="IPR027430">
    <property type="entry name" value="Retinal_BS"/>
</dbReference>
<keyword evidence="7 15" id="KW-1133">Transmembrane helix</keyword>
<keyword evidence="14" id="KW-0844">Vision</keyword>
<dbReference type="PRINTS" id="PR00237">
    <property type="entry name" value="GPCRRHODOPSN"/>
</dbReference>
<feature type="transmembrane region" description="Helical" evidence="15">
    <location>
        <begin position="96"/>
        <end position="118"/>
    </location>
</feature>
<dbReference type="FunFam" id="1.20.1070.10:FF:000044">
    <property type="entry name" value="Opsin, ultraviolet-sensitive"/>
    <property type="match status" value="1"/>
</dbReference>
<dbReference type="CDD" id="cd15079">
    <property type="entry name" value="7tmA_photoreceptors_insect"/>
    <property type="match status" value="1"/>
</dbReference>
<dbReference type="SUPFAM" id="SSF81321">
    <property type="entry name" value="Family A G protein-coupled receptor-like"/>
    <property type="match status" value="1"/>
</dbReference>
<keyword evidence="10 15" id="KW-0472">Membrane</keyword>